<keyword evidence="3" id="KW-0804">Transcription</keyword>
<accession>A0A369PXX0</accession>
<evidence type="ECO:0000256" key="2">
    <source>
        <dbReference type="ARBA" id="ARBA00023125"/>
    </source>
</evidence>
<evidence type="ECO:0000256" key="1">
    <source>
        <dbReference type="ARBA" id="ARBA00023015"/>
    </source>
</evidence>
<gene>
    <name evidence="6" type="ORF">DU508_10575</name>
</gene>
<dbReference type="PRINTS" id="PR00455">
    <property type="entry name" value="HTHTETR"/>
</dbReference>
<evidence type="ECO:0000256" key="3">
    <source>
        <dbReference type="ARBA" id="ARBA00023163"/>
    </source>
</evidence>
<keyword evidence="2 4" id="KW-0238">DNA-binding</keyword>
<evidence type="ECO:0000313" key="6">
    <source>
        <dbReference type="EMBL" id="RDC56065.1"/>
    </source>
</evidence>
<keyword evidence="7" id="KW-1185">Reference proteome</keyword>
<dbReference type="InterPro" id="IPR009057">
    <property type="entry name" value="Homeodomain-like_sf"/>
</dbReference>
<dbReference type="PANTHER" id="PTHR47506">
    <property type="entry name" value="TRANSCRIPTIONAL REGULATORY PROTEIN"/>
    <property type="match status" value="1"/>
</dbReference>
<dbReference type="Pfam" id="PF00440">
    <property type="entry name" value="TetR_N"/>
    <property type="match status" value="1"/>
</dbReference>
<dbReference type="InterPro" id="IPR001647">
    <property type="entry name" value="HTH_TetR"/>
</dbReference>
<name>A0A369PXX0_9SPHI</name>
<dbReference type="GO" id="GO:0003677">
    <property type="term" value="F:DNA binding"/>
    <property type="evidence" value="ECO:0007669"/>
    <property type="project" value="UniProtKB-UniRule"/>
</dbReference>
<dbReference type="Gene3D" id="1.10.10.60">
    <property type="entry name" value="Homeodomain-like"/>
    <property type="match status" value="1"/>
</dbReference>
<dbReference type="InterPro" id="IPR036271">
    <property type="entry name" value="Tet_transcr_reg_TetR-rel_C_sf"/>
</dbReference>
<organism evidence="6 7">
    <name type="scientific">Pedobacter chinensis</name>
    <dbReference type="NCBI Taxonomy" id="2282421"/>
    <lineage>
        <taxon>Bacteria</taxon>
        <taxon>Pseudomonadati</taxon>
        <taxon>Bacteroidota</taxon>
        <taxon>Sphingobacteriia</taxon>
        <taxon>Sphingobacteriales</taxon>
        <taxon>Sphingobacteriaceae</taxon>
        <taxon>Pedobacter</taxon>
    </lineage>
</organism>
<dbReference type="PROSITE" id="PS50977">
    <property type="entry name" value="HTH_TETR_2"/>
    <property type="match status" value="1"/>
</dbReference>
<proteinExistence type="predicted"/>
<dbReference type="SUPFAM" id="SSF46689">
    <property type="entry name" value="Homeodomain-like"/>
    <property type="match status" value="1"/>
</dbReference>
<sequence length="202" mass="22460">MFIQKLYLCIKMARSIEFDETDIVSRAQDVFWKKGYQATSMQDLVRATGLNPGSIYNTFGSKHNLFLLCLKNYLQPVQDFNPEKSGNKNSLIILKSYIQGVVEAGGLTENACLSAKASLEMGAADADICGVLKSSANKAFQNYEQLIIRAQHDHLVRQDLDASALAQLISATISGLGQNFILFKDKKRIEKIVDNLFIMITS</sequence>
<dbReference type="Proteomes" id="UP000253961">
    <property type="component" value="Unassembled WGS sequence"/>
</dbReference>
<dbReference type="PANTHER" id="PTHR47506:SF10">
    <property type="entry name" value="TRANSCRIPTIONAL REGULATORY PROTEIN"/>
    <property type="match status" value="1"/>
</dbReference>
<keyword evidence="1" id="KW-0805">Transcription regulation</keyword>
<feature type="DNA-binding region" description="H-T-H motif" evidence="4">
    <location>
        <begin position="40"/>
        <end position="59"/>
    </location>
</feature>
<evidence type="ECO:0000259" key="5">
    <source>
        <dbReference type="PROSITE" id="PS50977"/>
    </source>
</evidence>
<evidence type="ECO:0000313" key="7">
    <source>
        <dbReference type="Proteomes" id="UP000253961"/>
    </source>
</evidence>
<evidence type="ECO:0000256" key="4">
    <source>
        <dbReference type="PROSITE-ProRule" id="PRU00335"/>
    </source>
</evidence>
<dbReference type="SUPFAM" id="SSF48498">
    <property type="entry name" value="Tetracyclin repressor-like, C-terminal domain"/>
    <property type="match status" value="1"/>
</dbReference>
<dbReference type="Gene3D" id="1.10.357.10">
    <property type="entry name" value="Tetracycline Repressor, domain 2"/>
    <property type="match status" value="1"/>
</dbReference>
<protein>
    <submittedName>
        <fullName evidence="6">TetR/AcrR family transcriptional regulator</fullName>
    </submittedName>
</protein>
<reference evidence="6 7" key="1">
    <citation type="submission" date="2018-07" db="EMBL/GenBank/DDBJ databases">
        <title>Pedobacter sp. nov., isolated from soil.</title>
        <authorList>
            <person name="Zhou L.Y."/>
            <person name="Du Z.J."/>
        </authorList>
    </citation>
    <scope>NUCLEOTIDE SEQUENCE [LARGE SCALE GENOMIC DNA]</scope>
    <source>
        <strain evidence="6 7">JDX94</strain>
    </source>
</reference>
<comment type="caution">
    <text evidence="6">The sequence shown here is derived from an EMBL/GenBank/DDBJ whole genome shotgun (WGS) entry which is preliminary data.</text>
</comment>
<dbReference type="EMBL" id="QPKV01000004">
    <property type="protein sequence ID" value="RDC56065.1"/>
    <property type="molecule type" value="Genomic_DNA"/>
</dbReference>
<dbReference type="AlphaFoldDB" id="A0A369PXX0"/>
<feature type="domain" description="HTH tetR-type" evidence="5">
    <location>
        <begin position="17"/>
        <end position="77"/>
    </location>
</feature>